<dbReference type="Gene3D" id="3.40.1190.20">
    <property type="match status" value="1"/>
</dbReference>
<dbReference type="FunFam" id="3.40.1190.20:FF:000001">
    <property type="entry name" value="Phosphofructokinase"/>
    <property type="match status" value="1"/>
</dbReference>
<dbReference type="GO" id="GO:0005524">
    <property type="term" value="F:ATP binding"/>
    <property type="evidence" value="ECO:0007669"/>
    <property type="project" value="UniProtKB-KW"/>
</dbReference>
<dbReference type="Proteomes" id="UP000254925">
    <property type="component" value="Unassembled WGS sequence"/>
</dbReference>
<evidence type="ECO:0000256" key="3">
    <source>
        <dbReference type="ARBA" id="ARBA00022741"/>
    </source>
</evidence>
<keyword evidence="9" id="KW-1185">Reference proteome</keyword>
<evidence type="ECO:0000259" key="7">
    <source>
        <dbReference type="Pfam" id="PF00294"/>
    </source>
</evidence>
<keyword evidence="3" id="KW-0547">Nucleotide-binding</keyword>
<evidence type="ECO:0000313" key="9">
    <source>
        <dbReference type="Proteomes" id="UP000254925"/>
    </source>
</evidence>
<dbReference type="RefSeq" id="WP_114772151.1">
    <property type="nucleotide sequence ID" value="NZ_QQBB01000010.1"/>
</dbReference>
<dbReference type="GO" id="GO:0003872">
    <property type="term" value="F:6-phosphofructokinase activity"/>
    <property type="evidence" value="ECO:0007669"/>
    <property type="project" value="TreeGrafter"/>
</dbReference>
<dbReference type="InterPro" id="IPR017583">
    <property type="entry name" value="Tagatose/fructose_Pkinase"/>
</dbReference>
<reference evidence="8 9" key="1">
    <citation type="submission" date="2018-07" db="EMBL/GenBank/DDBJ databases">
        <title>Genomic Encyclopedia of Type Strains, Phase IV (KMG-IV): sequencing the most valuable type-strain genomes for metagenomic binning, comparative biology and taxonomic classification.</title>
        <authorList>
            <person name="Goeker M."/>
        </authorList>
    </citation>
    <scope>NUCLEOTIDE SEQUENCE [LARGE SCALE GENOMIC DNA]</scope>
    <source>
        <strain evidence="8 9">DSM 14364</strain>
    </source>
</reference>
<dbReference type="PROSITE" id="PS00583">
    <property type="entry name" value="PFKB_KINASES_1"/>
    <property type="match status" value="1"/>
</dbReference>
<dbReference type="SUPFAM" id="SSF53613">
    <property type="entry name" value="Ribokinase-like"/>
    <property type="match status" value="1"/>
</dbReference>
<keyword evidence="2 6" id="KW-0808">Transferase</keyword>
<organism evidence="8 9">
    <name type="scientific">Microvirga subterranea</name>
    <dbReference type="NCBI Taxonomy" id="186651"/>
    <lineage>
        <taxon>Bacteria</taxon>
        <taxon>Pseudomonadati</taxon>
        <taxon>Pseudomonadota</taxon>
        <taxon>Alphaproteobacteria</taxon>
        <taxon>Hyphomicrobiales</taxon>
        <taxon>Methylobacteriaceae</taxon>
        <taxon>Microvirga</taxon>
    </lineage>
</organism>
<keyword evidence="4 8" id="KW-0418">Kinase</keyword>
<dbReference type="PIRSF" id="PIRSF000535">
    <property type="entry name" value="1PFK/6PFK/LacC"/>
    <property type="match status" value="1"/>
</dbReference>
<evidence type="ECO:0000256" key="2">
    <source>
        <dbReference type="ARBA" id="ARBA00022679"/>
    </source>
</evidence>
<evidence type="ECO:0000256" key="1">
    <source>
        <dbReference type="ARBA" id="ARBA00010688"/>
    </source>
</evidence>
<comment type="similarity">
    <text evidence="1 6">Belongs to the carbohydrate kinase PfkB family.</text>
</comment>
<dbReference type="InterPro" id="IPR011611">
    <property type="entry name" value="PfkB_dom"/>
</dbReference>
<dbReference type="GO" id="GO:0005829">
    <property type="term" value="C:cytosol"/>
    <property type="evidence" value="ECO:0007669"/>
    <property type="project" value="TreeGrafter"/>
</dbReference>
<dbReference type="InterPro" id="IPR002173">
    <property type="entry name" value="Carboh/pur_kinase_PfkB_CS"/>
</dbReference>
<proteinExistence type="inferred from homology"/>
<accession>A0A370HCZ3</accession>
<sequence>MPDVVTITMNPALDIATSAEAVVPTDKVRCGQPRYDPGGGGINVARVVRTLGGDALAVFPAGGPAGDALDLLLDRDGVPHQRIPVAGSTRESFTVDERRSGQQYRFVLPGPELSKAEQDLCLETIAKTAADARFIVASGSLPPGVPADFYQKVADVARRLGVRFVLDTSGEALRQTKSGVYLLKPSIRELRERTGRELRTEAEQVAAARGLILDGVSEVVVVSLGSQGAVLVTRDAHESLAPIEVPIRSAVGAGDSMVAAITLGLARGMDLRDAVHLGMAAGAATLMTPGTGLCRREDVERLYSAWRLRAG</sequence>
<name>A0A370HCZ3_9HYPH</name>
<dbReference type="PANTHER" id="PTHR46566:SF2">
    <property type="entry name" value="ATP-DEPENDENT 6-PHOSPHOFRUCTOKINASE ISOZYME 2"/>
    <property type="match status" value="1"/>
</dbReference>
<evidence type="ECO:0000256" key="5">
    <source>
        <dbReference type="ARBA" id="ARBA00022840"/>
    </source>
</evidence>
<feature type="domain" description="Carbohydrate kinase PfkB" evidence="7">
    <location>
        <begin position="10"/>
        <end position="294"/>
    </location>
</feature>
<gene>
    <name evidence="8" type="ORF">DES45_11048</name>
</gene>
<dbReference type="InterPro" id="IPR029056">
    <property type="entry name" value="Ribokinase-like"/>
</dbReference>
<evidence type="ECO:0000256" key="4">
    <source>
        <dbReference type="ARBA" id="ARBA00022777"/>
    </source>
</evidence>
<dbReference type="Pfam" id="PF00294">
    <property type="entry name" value="PfkB"/>
    <property type="match status" value="1"/>
</dbReference>
<dbReference type="EMBL" id="QQBB01000010">
    <property type="protein sequence ID" value="RDI55104.1"/>
    <property type="molecule type" value="Genomic_DNA"/>
</dbReference>
<dbReference type="OrthoDB" id="9801219at2"/>
<dbReference type="AlphaFoldDB" id="A0A370HCZ3"/>
<protein>
    <recommendedName>
        <fullName evidence="6">Phosphofructokinase</fullName>
    </recommendedName>
</protein>
<comment type="caution">
    <text evidence="8">The sequence shown here is derived from an EMBL/GenBank/DDBJ whole genome shotgun (WGS) entry which is preliminary data.</text>
</comment>
<keyword evidence="5" id="KW-0067">ATP-binding</keyword>
<dbReference type="CDD" id="cd01164">
    <property type="entry name" value="FruK_PfkB_like"/>
    <property type="match status" value="1"/>
</dbReference>
<dbReference type="PANTHER" id="PTHR46566">
    <property type="entry name" value="1-PHOSPHOFRUCTOKINASE-RELATED"/>
    <property type="match status" value="1"/>
</dbReference>
<dbReference type="NCBIfam" id="TIGR03168">
    <property type="entry name" value="1-PFK"/>
    <property type="match status" value="1"/>
</dbReference>
<evidence type="ECO:0000256" key="6">
    <source>
        <dbReference type="PIRNR" id="PIRNR000535"/>
    </source>
</evidence>
<evidence type="ECO:0000313" key="8">
    <source>
        <dbReference type="EMBL" id="RDI55104.1"/>
    </source>
</evidence>